<protein>
    <submittedName>
        <fullName evidence="1">Uncharacterized protein</fullName>
    </submittedName>
</protein>
<sequence>MEVRAKHHLFTRNNETHIVIEPELLFGVSEETLELRVSQERDRNYVLASLLSDVHRKMAFRYIEGKVVDFGTFAIRFSLPPTNQV</sequence>
<name>A0ACC0PR82_RHOML</name>
<proteinExistence type="predicted"/>
<gene>
    <name evidence="1" type="ORF">RHMOL_Rhmol02G0171300</name>
</gene>
<evidence type="ECO:0000313" key="2">
    <source>
        <dbReference type="Proteomes" id="UP001062846"/>
    </source>
</evidence>
<evidence type="ECO:0000313" key="1">
    <source>
        <dbReference type="EMBL" id="KAI8568106.1"/>
    </source>
</evidence>
<dbReference type="Proteomes" id="UP001062846">
    <property type="component" value="Chromosome 2"/>
</dbReference>
<organism evidence="1 2">
    <name type="scientific">Rhododendron molle</name>
    <name type="common">Chinese azalea</name>
    <name type="synonym">Azalea mollis</name>
    <dbReference type="NCBI Taxonomy" id="49168"/>
    <lineage>
        <taxon>Eukaryota</taxon>
        <taxon>Viridiplantae</taxon>
        <taxon>Streptophyta</taxon>
        <taxon>Embryophyta</taxon>
        <taxon>Tracheophyta</taxon>
        <taxon>Spermatophyta</taxon>
        <taxon>Magnoliopsida</taxon>
        <taxon>eudicotyledons</taxon>
        <taxon>Gunneridae</taxon>
        <taxon>Pentapetalae</taxon>
        <taxon>asterids</taxon>
        <taxon>Ericales</taxon>
        <taxon>Ericaceae</taxon>
        <taxon>Ericoideae</taxon>
        <taxon>Rhodoreae</taxon>
        <taxon>Rhododendron</taxon>
    </lineage>
</organism>
<reference evidence="1" key="1">
    <citation type="submission" date="2022-02" db="EMBL/GenBank/DDBJ databases">
        <title>Plant Genome Project.</title>
        <authorList>
            <person name="Zhang R.-G."/>
        </authorList>
    </citation>
    <scope>NUCLEOTIDE SEQUENCE</scope>
    <source>
        <strain evidence="1">AT1</strain>
    </source>
</reference>
<accession>A0ACC0PR82</accession>
<comment type="caution">
    <text evidence="1">The sequence shown here is derived from an EMBL/GenBank/DDBJ whole genome shotgun (WGS) entry which is preliminary data.</text>
</comment>
<keyword evidence="2" id="KW-1185">Reference proteome</keyword>
<dbReference type="EMBL" id="CM046389">
    <property type="protein sequence ID" value="KAI8568106.1"/>
    <property type="molecule type" value="Genomic_DNA"/>
</dbReference>